<organism evidence="13 14">
    <name type="scientific">Companilactobacillus nodensis DSM 19682 = JCM 14932 = NBRC 107160</name>
    <dbReference type="NCBI Taxonomy" id="1423775"/>
    <lineage>
        <taxon>Bacteria</taxon>
        <taxon>Bacillati</taxon>
        <taxon>Bacillota</taxon>
        <taxon>Bacilli</taxon>
        <taxon>Lactobacillales</taxon>
        <taxon>Lactobacillaceae</taxon>
        <taxon>Companilactobacillus</taxon>
    </lineage>
</organism>
<dbReference type="PIRSF" id="PIRSF001563">
    <property type="entry name" value="Folylpolyglu_synth"/>
    <property type="match status" value="1"/>
</dbReference>
<keyword evidence="5 10" id="KW-0547">Nucleotide-binding</keyword>
<keyword evidence="7" id="KW-0460">Magnesium</keyword>
<keyword evidence="6 10" id="KW-0067">ATP-binding</keyword>
<dbReference type="InterPro" id="IPR018109">
    <property type="entry name" value="Folylpolyglutamate_synth_CS"/>
</dbReference>
<name>A0A0R1KB55_9LACO</name>
<dbReference type="PATRIC" id="fig|1423775.4.peg.2185"/>
<evidence type="ECO:0000256" key="6">
    <source>
        <dbReference type="ARBA" id="ARBA00022840"/>
    </source>
</evidence>
<keyword evidence="3 10" id="KW-0436">Ligase</keyword>
<evidence type="ECO:0000259" key="12">
    <source>
        <dbReference type="Pfam" id="PF08245"/>
    </source>
</evidence>
<evidence type="ECO:0000256" key="5">
    <source>
        <dbReference type="ARBA" id="ARBA00022741"/>
    </source>
</evidence>
<evidence type="ECO:0000256" key="8">
    <source>
        <dbReference type="ARBA" id="ARBA00030592"/>
    </source>
</evidence>
<dbReference type="Pfam" id="PF08245">
    <property type="entry name" value="Mur_ligase_M"/>
    <property type="match status" value="1"/>
</dbReference>
<dbReference type="GO" id="GO:0005524">
    <property type="term" value="F:ATP binding"/>
    <property type="evidence" value="ECO:0007669"/>
    <property type="project" value="UniProtKB-KW"/>
</dbReference>
<feature type="domain" description="Mur ligase central" evidence="12">
    <location>
        <begin position="46"/>
        <end position="257"/>
    </location>
</feature>
<evidence type="ECO:0000256" key="9">
    <source>
        <dbReference type="ARBA" id="ARBA00047493"/>
    </source>
</evidence>
<dbReference type="NCBIfam" id="TIGR01499">
    <property type="entry name" value="folC"/>
    <property type="match status" value="1"/>
</dbReference>
<dbReference type="Gene3D" id="3.40.1190.10">
    <property type="entry name" value="Mur-like, catalytic domain"/>
    <property type="match status" value="1"/>
</dbReference>
<dbReference type="GO" id="GO:0046872">
    <property type="term" value="F:metal ion binding"/>
    <property type="evidence" value="ECO:0007669"/>
    <property type="project" value="UniProtKB-KW"/>
</dbReference>
<dbReference type="Proteomes" id="UP000051248">
    <property type="component" value="Unassembled WGS sequence"/>
</dbReference>
<dbReference type="AlphaFoldDB" id="A0A0R1KB55"/>
<dbReference type="PANTHER" id="PTHR11136:SF0">
    <property type="entry name" value="DIHYDROFOLATE SYNTHETASE-RELATED"/>
    <property type="match status" value="1"/>
</dbReference>
<evidence type="ECO:0000256" key="7">
    <source>
        <dbReference type="ARBA" id="ARBA00022842"/>
    </source>
</evidence>
<comment type="similarity">
    <text evidence="1 10">Belongs to the folylpolyglutamate synthase family.</text>
</comment>
<dbReference type="InterPro" id="IPR004101">
    <property type="entry name" value="Mur_ligase_C"/>
</dbReference>
<proteinExistence type="inferred from homology"/>
<dbReference type="STRING" id="1423775.FD03_GL002150"/>
<dbReference type="Gene3D" id="3.90.190.20">
    <property type="entry name" value="Mur ligase, C-terminal domain"/>
    <property type="match status" value="1"/>
</dbReference>
<accession>A0A0R1KB55</accession>
<keyword evidence="4" id="KW-0479">Metal-binding</keyword>
<dbReference type="eggNOG" id="COG0285">
    <property type="taxonomic scope" value="Bacteria"/>
</dbReference>
<dbReference type="PROSITE" id="PS01011">
    <property type="entry name" value="FOLYLPOLYGLU_SYNT_1"/>
    <property type="match status" value="1"/>
</dbReference>
<dbReference type="Pfam" id="PF02875">
    <property type="entry name" value="Mur_ligase_C"/>
    <property type="match status" value="1"/>
</dbReference>
<dbReference type="GO" id="GO:0005737">
    <property type="term" value="C:cytoplasm"/>
    <property type="evidence" value="ECO:0007669"/>
    <property type="project" value="TreeGrafter"/>
</dbReference>
<dbReference type="OrthoDB" id="9809356at2"/>
<dbReference type="InterPro" id="IPR036565">
    <property type="entry name" value="Mur-like_cat_sf"/>
</dbReference>
<evidence type="ECO:0000313" key="13">
    <source>
        <dbReference type="EMBL" id="KRK80720.1"/>
    </source>
</evidence>
<dbReference type="SUPFAM" id="SSF53623">
    <property type="entry name" value="MurD-like peptide ligases, catalytic domain"/>
    <property type="match status" value="1"/>
</dbReference>
<dbReference type="InterPro" id="IPR013221">
    <property type="entry name" value="Mur_ligase_cen"/>
</dbReference>
<dbReference type="EC" id="6.3.2.17" evidence="2"/>
<evidence type="ECO:0000256" key="1">
    <source>
        <dbReference type="ARBA" id="ARBA00008276"/>
    </source>
</evidence>
<comment type="caution">
    <text evidence="13">The sequence shown here is derived from an EMBL/GenBank/DDBJ whole genome shotgun (WGS) entry which is preliminary data.</text>
</comment>
<protein>
    <recommendedName>
        <fullName evidence="2">tetrahydrofolate synthase</fullName>
        <ecNumber evidence="2">6.3.2.17</ecNumber>
    </recommendedName>
    <alternativeName>
        <fullName evidence="8">Tetrahydrofolylpolyglutamate synthase</fullName>
    </alternativeName>
</protein>
<dbReference type="PANTHER" id="PTHR11136">
    <property type="entry name" value="FOLYLPOLYGLUTAMATE SYNTHASE-RELATED"/>
    <property type="match status" value="1"/>
</dbReference>
<dbReference type="RefSeq" id="WP_025024242.1">
    <property type="nucleotide sequence ID" value="NZ_AZDZ01000003.1"/>
</dbReference>
<dbReference type="EMBL" id="AZDZ01000003">
    <property type="protein sequence ID" value="KRK80720.1"/>
    <property type="molecule type" value="Genomic_DNA"/>
</dbReference>
<evidence type="ECO:0000313" key="14">
    <source>
        <dbReference type="Proteomes" id="UP000051248"/>
    </source>
</evidence>
<dbReference type="InterPro" id="IPR036615">
    <property type="entry name" value="Mur_ligase_C_dom_sf"/>
</dbReference>
<keyword evidence="14" id="KW-1185">Reference proteome</keyword>
<evidence type="ECO:0000256" key="2">
    <source>
        <dbReference type="ARBA" id="ARBA00013025"/>
    </source>
</evidence>
<evidence type="ECO:0000256" key="4">
    <source>
        <dbReference type="ARBA" id="ARBA00022723"/>
    </source>
</evidence>
<dbReference type="GO" id="GO:0004326">
    <property type="term" value="F:tetrahydrofolylpolyglutamate synthase activity"/>
    <property type="evidence" value="ECO:0007669"/>
    <property type="project" value="UniProtKB-EC"/>
</dbReference>
<evidence type="ECO:0000259" key="11">
    <source>
        <dbReference type="Pfam" id="PF02875"/>
    </source>
</evidence>
<dbReference type="GO" id="GO:0008841">
    <property type="term" value="F:dihydrofolate synthase activity"/>
    <property type="evidence" value="ECO:0007669"/>
    <property type="project" value="TreeGrafter"/>
</dbReference>
<gene>
    <name evidence="13" type="ORF">FD03_GL002150</name>
</gene>
<evidence type="ECO:0000256" key="10">
    <source>
        <dbReference type="PIRNR" id="PIRNR001563"/>
    </source>
</evidence>
<dbReference type="InterPro" id="IPR001645">
    <property type="entry name" value="Folylpolyglutamate_synth"/>
</dbReference>
<feature type="domain" description="Mur ligase C-terminal" evidence="11">
    <location>
        <begin position="289"/>
        <end position="405"/>
    </location>
</feature>
<sequence length="416" mass="47156">MLNSYQEAIEYIHALPKFHRTNKLDRIKSALEKLGDPQNDYPTIHVTGTNGKGSVCNYLSNLLEANGERVGMFTSPFINVFNERIQISHQMISNSELLDLVNYIIEKIDENTLSEFEFVTCMGFLYFKGRVDVAIIEVGIGATHDKTNVIDPDVSVITSIAMDHEQLIGPTIQDIAVEKSGIIKPNKSLVTGLLQDSVREIILNHARELDSSVYEYNHELKIKNLNINNYEINFKFNDIIVKVDGIEETTAINAVIAIQAFICYEKEHNQEYDLKSVIAEIENKKLPARLQIVHKHPLVILDGAHNLAAIDNLINSLITNDHNKDIITMYAGMKDKDRHDILDFLTSNTKEVFVTSLDMPRAAKAADYDFSKYHNVTYIEDHVQCMNKLINSLKDEQTLLITGSFYLVSELEGYFA</sequence>
<evidence type="ECO:0000256" key="3">
    <source>
        <dbReference type="ARBA" id="ARBA00022598"/>
    </source>
</evidence>
<dbReference type="SUPFAM" id="SSF53244">
    <property type="entry name" value="MurD-like peptide ligases, peptide-binding domain"/>
    <property type="match status" value="1"/>
</dbReference>
<reference evidence="13 14" key="1">
    <citation type="journal article" date="2015" name="Genome Announc.">
        <title>Expanding the biotechnology potential of lactobacilli through comparative genomics of 213 strains and associated genera.</title>
        <authorList>
            <person name="Sun Z."/>
            <person name="Harris H.M."/>
            <person name="McCann A."/>
            <person name="Guo C."/>
            <person name="Argimon S."/>
            <person name="Zhang W."/>
            <person name="Yang X."/>
            <person name="Jeffery I.B."/>
            <person name="Cooney J.C."/>
            <person name="Kagawa T.F."/>
            <person name="Liu W."/>
            <person name="Song Y."/>
            <person name="Salvetti E."/>
            <person name="Wrobel A."/>
            <person name="Rasinkangas P."/>
            <person name="Parkhill J."/>
            <person name="Rea M.C."/>
            <person name="O'Sullivan O."/>
            <person name="Ritari J."/>
            <person name="Douillard F.P."/>
            <person name="Paul Ross R."/>
            <person name="Yang R."/>
            <person name="Briner A.E."/>
            <person name="Felis G.E."/>
            <person name="de Vos W.M."/>
            <person name="Barrangou R."/>
            <person name="Klaenhammer T.R."/>
            <person name="Caufield P.W."/>
            <person name="Cui Y."/>
            <person name="Zhang H."/>
            <person name="O'Toole P.W."/>
        </authorList>
    </citation>
    <scope>NUCLEOTIDE SEQUENCE [LARGE SCALE GENOMIC DNA]</scope>
    <source>
        <strain evidence="13 14">DSM 19682</strain>
    </source>
</reference>
<comment type="catalytic activity">
    <reaction evidence="9">
        <text>(6S)-5,6,7,8-tetrahydrofolyl-(gamma-L-Glu)(n) + L-glutamate + ATP = (6S)-5,6,7,8-tetrahydrofolyl-(gamma-L-Glu)(n+1) + ADP + phosphate + H(+)</text>
        <dbReference type="Rhea" id="RHEA:10580"/>
        <dbReference type="Rhea" id="RHEA-COMP:14738"/>
        <dbReference type="Rhea" id="RHEA-COMP:14740"/>
        <dbReference type="ChEBI" id="CHEBI:15378"/>
        <dbReference type="ChEBI" id="CHEBI:29985"/>
        <dbReference type="ChEBI" id="CHEBI:30616"/>
        <dbReference type="ChEBI" id="CHEBI:43474"/>
        <dbReference type="ChEBI" id="CHEBI:141005"/>
        <dbReference type="ChEBI" id="CHEBI:456216"/>
        <dbReference type="EC" id="6.3.2.17"/>
    </reaction>
</comment>